<evidence type="ECO:0000313" key="3">
    <source>
        <dbReference type="EMBL" id="GMF10411.1"/>
    </source>
</evidence>
<dbReference type="Proteomes" id="UP001165083">
    <property type="component" value="Unassembled WGS sequence"/>
</dbReference>
<accession>A0A9W6WP34</accession>
<proteinExistence type="predicted"/>
<keyword evidence="2" id="KW-0732">Signal</keyword>
<protein>
    <submittedName>
        <fullName evidence="3">Unnamed protein product</fullName>
    </submittedName>
</protein>
<feature type="compositionally biased region" description="Polar residues" evidence="1">
    <location>
        <begin position="32"/>
        <end position="43"/>
    </location>
</feature>
<evidence type="ECO:0000256" key="2">
    <source>
        <dbReference type="SAM" id="SignalP"/>
    </source>
</evidence>
<gene>
    <name evidence="3" type="ORF">Plil01_000122400</name>
</gene>
<organism evidence="3 4">
    <name type="scientific">Phytophthora lilii</name>
    <dbReference type="NCBI Taxonomy" id="2077276"/>
    <lineage>
        <taxon>Eukaryota</taxon>
        <taxon>Sar</taxon>
        <taxon>Stramenopiles</taxon>
        <taxon>Oomycota</taxon>
        <taxon>Peronosporomycetes</taxon>
        <taxon>Peronosporales</taxon>
        <taxon>Peronosporaceae</taxon>
        <taxon>Phytophthora</taxon>
    </lineage>
</organism>
<feature type="chain" id="PRO_5040776278" evidence="2">
    <location>
        <begin position="27"/>
        <end position="130"/>
    </location>
</feature>
<dbReference type="EMBL" id="BSXW01000038">
    <property type="protein sequence ID" value="GMF10411.1"/>
    <property type="molecule type" value="Genomic_DNA"/>
</dbReference>
<dbReference type="AlphaFoldDB" id="A0A9W6WP34"/>
<feature type="signal peptide" evidence="2">
    <location>
        <begin position="1"/>
        <end position="26"/>
    </location>
</feature>
<feature type="region of interest" description="Disordered" evidence="1">
    <location>
        <begin position="29"/>
        <end position="97"/>
    </location>
</feature>
<evidence type="ECO:0000313" key="4">
    <source>
        <dbReference type="Proteomes" id="UP001165083"/>
    </source>
</evidence>
<name>A0A9W6WP34_9STRA</name>
<evidence type="ECO:0000256" key="1">
    <source>
        <dbReference type="SAM" id="MobiDB-lite"/>
    </source>
</evidence>
<reference evidence="3" key="1">
    <citation type="submission" date="2023-04" db="EMBL/GenBank/DDBJ databases">
        <title>Phytophthora lilii NBRC 32176.</title>
        <authorList>
            <person name="Ichikawa N."/>
            <person name="Sato H."/>
            <person name="Tonouchi N."/>
        </authorList>
    </citation>
    <scope>NUCLEOTIDE SEQUENCE</scope>
    <source>
        <strain evidence="3">NBRC 32176</strain>
    </source>
</reference>
<comment type="caution">
    <text evidence="3">The sequence shown here is derived from an EMBL/GenBank/DDBJ whole genome shotgun (WGS) entry which is preliminary data.</text>
</comment>
<keyword evidence="4" id="KW-1185">Reference proteome</keyword>
<sequence>MLKLRVVLSFAVATLVALTSLDGVMAQVVDEQPQTTEEPSYSGSGDVADAGHTIAPSNAPAADDAGYTPSPTKPKREASGSGSSSSPATIEFPDGDDVVPRWGNCDKKPKCAKGTFCKTIANGMSLCYPA</sequence>
<dbReference type="OrthoDB" id="124194at2759"/>